<accession>C1E367</accession>
<dbReference type="OrthoDB" id="522761at2759"/>
<dbReference type="GO" id="GO:0000139">
    <property type="term" value="C:Golgi membrane"/>
    <property type="evidence" value="ECO:0007669"/>
    <property type="project" value="UniProtKB-SubCell"/>
</dbReference>
<organism evidence="8 9">
    <name type="scientific">Micromonas commoda (strain RCC299 / NOUM17 / CCMP2709)</name>
    <name type="common">Picoplanktonic green alga</name>
    <dbReference type="NCBI Taxonomy" id="296587"/>
    <lineage>
        <taxon>Eukaryota</taxon>
        <taxon>Viridiplantae</taxon>
        <taxon>Chlorophyta</taxon>
        <taxon>Mamiellophyceae</taxon>
        <taxon>Mamiellales</taxon>
        <taxon>Mamiellaceae</taxon>
        <taxon>Micromonas</taxon>
    </lineage>
</organism>
<feature type="signal peptide" evidence="6">
    <location>
        <begin position="1"/>
        <end position="28"/>
    </location>
</feature>
<dbReference type="PANTHER" id="PTHR11062:SF281">
    <property type="entry name" value="EXOSTOSIN-LIKE 2"/>
    <property type="match status" value="1"/>
</dbReference>
<dbReference type="AlphaFoldDB" id="C1E367"/>
<protein>
    <recommendedName>
        <fullName evidence="7">EGF-like domain-containing protein</fullName>
    </recommendedName>
</protein>
<dbReference type="InterPro" id="IPR000742">
    <property type="entry name" value="EGF"/>
</dbReference>
<dbReference type="Pfam" id="PF23106">
    <property type="entry name" value="EGF_Teneurin"/>
    <property type="match status" value="1"/>
</dbReference>
<evidence type="ECO:0000256" key="5">
    <source>
        <dbReference type="SAM" id="MobiDB-lite"/>
    </source>
</evidence>
<feature type="domain" description="EGF-like" evidence="7">
    <location>
        <begin position="326"/>
        <end position="337"/>
    </location>
</feature>
<dbReference type="Gene3D" id="2.10.25.10">
    <property type="entry name" value="Laminin"/>
    <property type="match status" value="1"/>
</dbReference>
<dbReference type="EMBL" id="CP001325">
    <property type="protein sequence ID" value="ACO62879.1"/>
    <property type="molecule type" value="Genomic_DNA"/>
</dbReference>
<comment type="subcellular location">
    <subcellularLocation>
        <location evidence="1">Golgi apparatus membrane</location>
        <topology evidence="1">Single-pass type II membrane protein</topology>
    </subcellularLocation>
</comment>
<evidence type="ECO:0000313" key="8">
    <source>
        <dbReference type="EMBL" id="ACO62879.1"/>
    </source>
</evidence>
<dbReference type="InParanoid" id="C1E367"/>
<gene>
    <name evidence="8" type="ORF">MICPUN_99882</name>
</gene>
<evidence type="ECO:0000256" key="6">
    <source>
        <dbReference type="SAM" id="SignalP"/>
    </source>
</evidence>
<keyword evidence="6" id="KW-0732">Signal</keyword>
<evidence type="ECO:0000256" key="3">
    <source>
        <dbReference type="ARBA" id="ARBA00023034"/>
    </source>
</evidence>
<evidence type="ECO:0000256" key="2">
    <source>
        <dbReference type="ARBA" id="ARBA00010271"/>
    </source>
</evidence>
<dbReference type="eggNOG" id="KOG1021">
    <property type="taxonomic scope" value="Eukaryota"/>
</dbReference>
<dbReference type="InterPro" id="IPR004263">
    <property type="entry name" value="Exostosin"/>
</dbReference>
<dbReference type="OMA" id="DETHASC"/>
<dbReference type="GeneID" id="8242906"/>
<feature type="compositionally biased region" description="Low complexity" evidence="5">
    <location>
        <begin position="75"/>
        <end position="101"/>
    </location>
</feature>
<sequence>MEGRRPVGGRRGWVLWAVLSAVLCPLTALAGSAGSTSATVVVEPRPTVDVDGYVEWTDAVRATLRRRAPGLRNAGTRSDVRGSGDSGSAAASASSTTTRPRVVVVPDPPRIACDERGCGGGACNRELGACRCPLSLDGARCETFAPARCDEDPASPRELVGVEYKSRCAGECDLTAAKCRCGRGVAHLGRGDLRNAHPDWKTPDDVAPNGTAYAGPYAPTDAPMSKFPERPMQGCYYEGIATQRTWHAKLDWDRAAGGKPNDFWRPRDDPGPRSDWCAWEPGHPGVDPVVKCRCFDGYVGVGCQTIVKQFCLNDCAGAGKCEHGRCKCDEGFFGADCSQRDGGGLVPTGAGHGYAAGGSDDPRRAGFVPDGGARRRHHLHAASAGLLGSGAAGGGAAVGGAAGGDASATRRTHARRPLIYVYDLLPKFTTAQLQHRQDVRKCVTRFAEEGNATRFEDNLYGAEVALHELLLDSPHRTDNPEIADFFFVPMYHFCFISRLQQPTPGHSQQLFSRTRGVGCDLRGSHVDAAFQHLFVPVLEHLRRDYPWWNRTDGADHIVPFLHDEGACYAPREFGDATLLVHWGRRDADPESCTGFGSHDWGDRTRDETHASCVVKRAAMLAGHPRGKGVCYRRGKDVVIPPWRTPRQFLESPLLAAAARGAEEAKRTASPTFEEALEKTAGAADVEAHVADVEAHAARAMHRASVEATIRYARTTSRDGPFFLFRGSIRPNNPAHSRGTRQEAFRFYGPGKAKSSPDVIVDEGAQTYRQELASATFCGVFQGDGWSARFEDAVLNGCVPVVVMDDVDVAWEGYLDVDAIAVRHPSREMHSLVETLRAIPPETIAKMRVAGARAWHRFAWLGYFAAERERERAGLVKLDDRFRDLETLGKIAGVHGADAFETLLQVLRHKLVERELAVK</sequence>
<dbReference type="Pfam" id="PF03016">
    <property type="entry name" value="Exostosin_GT47"/>
    <property type="match status" value="1"/>
</dbReference>
<dbReference type="FunFam" id="2.10.25.10:FF:000001">
    <property type="entry name" value="Tenascin C"/>
    <property type="match status" value="1"/>
</dbReference>
<dbReference type="CAZy" id="GT47">
    <property type="family name" value="Glycosyltransferase Family 47"/>
</dbReference>
<comment type="similarity">
    <text evidence="2">Belongs to the glycosyltransferase 47 family.</text>
</comment>
<name>C1E367_MICCC</name>
<evidence type="ECO:0000259" key="7">
    <source>
        <dbReference type="PROSITE" id="PS01186"/>
    </source>
</evidence>
<feature type="region of interest" description="Disordered" evidence="5">
    <location>
        <begin position="70"/>
        <end position="101"/>
    </location>
</feature>
<evidence type="ECO:0000256" key="1">
    <source>
        <dbReference type="ARBA" id="ARBA00004323"/>
    </source>
</evidence>
<feature type="chain" id="PRO_5002906516" description="EGF-like domain-containing protein" evidence="6">
    <location>
        <begin position="29"/>
        <end position="918"/>
    </location>
</feature>
<dbReference type="STRING" id="296587.C1E367"/>
<dbReference type="PANTHER" id="PTHR11062">
    <property type="entry name" value="EXOSTOSIN HEPARAN SULFATE GLYCOSYLTRANSFERASE -RELATED"/>
    <property type="match status" value="1"/>
</dbReference>
<reference evidence="8 9" key="1">
    <citation type="journal article" date="2009" name="Science">
        <title>Green evolution and dynamic adaptations revealed by genomes of the marine picoeukaryotes Micromonas.</title>
        <authorList>
            <person name="Worden A.Z."/>
            <person name="Lee J.H."/>
            <person name="Mock T."/>
            <person name="Rouze P."/>
            <person name="Simmons M.P."/>
            <person name="Aerts A.L."/>
            <person name="Allen A.E."/>
            <person name="Cuvelier M.L."/>
            <person name="Derelle E."/>
            <person name="Everett M.V."/>
            <person name="Foulon E."/>
            <person name="Grimwood J."/>
            <person name="Gundlach H."/>
            <person name="Henrissat B."/>
            <person name="Napoli C."/>
            <person name="McDonald S.M."/>
            <person name="Parker M.S."/>
            <person name="Rombauts S."/>
            <person name="Salamov A."/>
            <person name="Von Dassow P."/>
            <person name="Badger J.H."/>
            <person name="Coutinho P.M."/>
            <person name="Demir E."/>
            <person name="Dubchak I."/>
            <person name="Gentemann C."/>
            <person name="Eikrem W."/>
            <person name="Gready J.E."/>
            <person name="John U."/>
            <person name="Lanier W."/>
            <person name="Lindquist E.A."/>
            <person name="Lucas S."/>
            <person name="Mayer K.F."/>
            <person name="Moreau H."/>
            <person name="Not F."/>
            <person name="Otillar R."/>
            <person name="Panaud O."/>
            <person name="Pangilinan J."/>
            <person name="Paulsen I."/>
            <person name="Piegu B."/>
            <person name="Poliakov A."/>
            <person name="Robbens S."/>
            <person name="Schmutz J."/>
            <person name="Toulza E."/>
            <person name="Wyss T."/>
            <person name="Zelensky A."/>
            <person name="Zhou K."/>
            <person name="Armbrust E.V."/>
            <person name="Bhattacharya D."/>
            <person name="Goodenough U.W."/>
            <person name="Van de Peer Y."/>
            <person name="Grigoriev I.V."/>
        </authorList>
    </citation>
    <scope>NUCLEOTIDE SEQUENCE [LARGE SCALE GENOMIC DNA]</scope>
    <source>
        <strain evidence="9">RCC299 / NOUM17</strain>
    </source>
</reference>
<dbReference type="KEGG" id="mis:MICPUN_99882"/>
<evidence type="ECO:0000256" key="4">
    <source>
        <dbReference type="ARBA" id="ARBA00023180"/>
    </source>
</evidence>
<keyword evidence="4" id="KW-0325">Glycoprotein</keyword>
<dbReference type="RefSeq" id="XP_002501621.1">
    <property type="nucleotide sequence ID" value="XM_002501575.1"/>
</dbReference>
<keyword evidence="9" id="KW-1185">Reference proteome</keyword>
<proteinExistence type="inferred from homology"/>
<keyword evidence="3" id="KW-0333">Golgi apparatus</keyword>
<dbReference type="Proteomes" id="UP000002009">
    <property type="component" value="Chromosome 4"/>
</dbReference>
<evidence type="ECO:0000313" key="9">
    <source>
        <dbReference type="Proteomes" id="UP000002009"/>
    </source>
</evidence>
<dbReference type="InterPro" id="IPR040911">
    <property type="entry name" value="Exostosin_GT47"/>
</dbReference>
<dbReference type="FunCoup" id="C1E367">
    <property type="interactions" value="126"/>
</dbReference>
<dbReference type="GO" id="GO:0016757">
    <property type="term" value="F:glycosyltransferase activity"/>
    <property type="evidence" value="ECO:0007669"/>
    <property type="project" value="InterPro"/>
</dbReference>
<dbReference type="PROSITE" id="PS01186">
    <property type="entry name" value="EGF_2"/>
    <property type="match status" value="1"/>
</dbReference>